<reference evidence="1 2" key="1">
    <citation type="submission" date="2024-06" db="EMBL/GenBank/DDBJ databases">
        <title>Sorghum-associated microbial communities from plants grown in Nebraska, USA.</title>
        <authorList>
            <person name="Schachtman D."/>
        </authorList>
    </citation>
    <scope>NUCLEOTIDE SEQUENCE [LARGE SCALE GENOMIC DNA]</scope>
    <source>
        <strain evidence="1 2">2814</strain>
    </source>
</reference>
<organism evidence="1 2">
    <name type="scientific">Brevundimonas faecalis</name>
    <dbReference type="NCBI Taxonomy" id="947378"/>
    <lineage>
        <taxon>Bacteria</taxon>
        <taxon>Pseudomonadati</taxon>
        <taxon>Pseudomonadota</taxon>
        <taxon>Alphaproteobacteria</taxon>
        <taxon>Caulobacterales</taxon>
        <taxon>Caulobacteraceae</taxon>
        <taxon>Brevundimonas</taxon>
    </lineage>
</organism>
<dbReference type="RefSeq" id="WP_354089849.1">
    <property type="nucleotide sequence ID" value="NZ_JBEPTF010000004.1"/>
</dbReference>
<proteinExistence type="predicted"/>
<comment type="caution">
    <text evidence="1">The sequence shown here is derived from an EMBL/GenBank/DDBJ whole genome shotgun (WGS) entry which is preliminary data.</text>
</comment>
<accession>A0ABV2RE81</accession>
<dbReference type="Pfam" id="PF25209">
    <property type="entry name" value="Phage_capsid_4"/>
    <property type="match status" value="1"/>
</dbReference>
<dbReference type="Proteomes" id="UP001549313">
    <property type="component" value="Unassembled WGS sequence"/>
</dbReference>
<sequence length="602" mass="62731">MPTLELEVRRASFAPSTWNAEARTVEAVISTGADVERRDAKGPYIERLDLSGIDPASLIGLPILRDHAQSVGSTVGVIAAARREGGDLVALIRFSAAVDAQDTVTKVAEGVLRGVSIGYGLTHIRETTEAGRRVRTITPKIREASLTPIPADAASLIRSNTDMPTPIVQDVPAIVAPPAVVAAGAVETRAAVNAQIRAMAETAGLDRSWADAQIDAESDIGAARAAAFEAMAARSAPAAGIRAHVGASHEDPTVIAERQAEALAQRMGGAEASEAARPYIGLGFTDYARQALVRAGERVDNLSADAILTRAMQTTSDFPLLLEQGGNRVLSTAYAAAESPLKAIAVRREVSDLRDVTVAKLGEGSGLEKVSEAGEITYGSFGEGAESYKVETFGKLFNLSRKLLLNDQFGAFGDVMRQMGQLAAAAEASALVGMLAAGAGAGPAMSDGKRLFHADHGNLAATGAAPSIATLSDARLALRSQKGLDGVTPVGVTPTYFVVGPALETVAEQLLATLAATKSADVNPFSGTLQLIVEPRITGLDWYIFGDKANAPVLEMAYLAGASGPQILSRDGWNTLGREYRVTLDLGVGATDWRGAYRNPGA</sequence>
<keyword evidence="2" id="KW-1185">Reference proteome</keyword>
<dbReference type="EMBL" id="JBEPTF010000004">
    <property type="protein sequence ID" value="MET4684884.1"/>
    <property type="molecule type" value="Genomic_DNA"/>
</dbReference>
<name>A0ABV2RE81_9CAUL</name>
<dbReference type="NCBIfam" id="NF045541">
    <property type="entry name" value="scaf_prot_MCP2"/>
    <property type="match status" value="1"/>
</dbReference>
<evidence type="ECO:0000313" key="2">
    <source>
        <dbReference type="Proteomes" id="UP001549313"/>
    </source>
</evidence>
<evidence type="ECO:0000313" key="1">
    <source>
        <dbReference type="EMBL" id="MET4684884.1"/>
    </source>
</evidence>
<protein>
    <submittedName>
        <fullName evidence="1">Phage major head subunit gpT-like protein</fullName>
    </submittedName>
</protein>
<gene>
    <name evidence="1" type="ORF">ABIE19_002833</name>
</gene>